<keyword evidence="4" id="KW-1185">Reference proteome</keyword>
<dbReference type="GO" id="GO:0043709">
    <property type="term" value="P:cell adhesion involved in single-species biofilm formation"/>
    <property type="evidence" value="ECO:0007669"/>
    <property type="project" value="TreeGrafter"/>
</dbReference>
<dbReference type="Pfam" id="PF00990">
    <property type="entry name" value="GGDEF"/>
    <property type="match status" value="1"/>
</dbReference>
<dbReference type="InterPro" id="IPR043128">
    <property type="entry name" value="Rev_trsase/Diguanyl_cyclase"/>
</dbReference>
<dbReference type="CDD" id="cd01949">
    <property type="entry name" value="GGDEF"/>
    <property type="match status" value="1"/>
</dbReference>
<dbReference type="NCBIfam" id="TIGR00254">
    <property type="entry name" value="GGDEF"/>
    <property type="match status" value="1"/>
</dbReference>
<name>A0A4V3HFZ1_9BACT</name>
<dbReference type="FunFam" id="3.30.70.270:FF:000001">
    <property type="entry name" value="Diguanylate cyclase domain protein"/>
    <property type="match status" value="1"/>
</dbReference>
<dbReference type="GO" id="GO:0005886">
    <property type="term" value="C:plasma membrane"/>
    <property type="evidence" value="ECO:0007669"/>
    <property type="project" value="TreeGrafter"/>
</dbReference>
<dbReference type="InterPro" id="IPR000160">
    <property type="entry name" value="GGDEF_dom"/>
</dbReference>
<evidence type="ECO:0000313" key="4">
    <source>
        <dbReference type="Proteomes" id="UP000295066"/>
    </source>
</evidence>
<dbReference type="PANTHER" id="PTHR45138">
    <property type="entry name" value="REGULATORY COMPONENTS OF SENSORY TRANSDUCTION SYSTEM"/>
    <property type="match status" value="1"/>
</dbReference>
<accession>A0A4V3HFZ1</accession>
<dbReference type="Proteomes" id="UP000295066">
    <property type="component" value="Unassembled WGS sequence"/>
</dbReference>
<feature type="domain" description="GGDEF" evidence="2">
    <location>
        <begin position="373"/>
        <end position="505"/>
    </location>
</feature>
<dbReference type="Gene3D" id="3.30.450.20">
    <property type="entry name" value="PAS domain"/>
    <property type="match status" value="1"/>
</dbReference>
<evidence type="ECO:0000313" key="3">
    <source>
        <dbReference type="EMBL" id="TDY57083.1"/>
    </source>
</evidence>
<dbReference type="InterPro" id="IPR029787">
    <property type="entry name" value="Nucleotide_cyclase"/>
</dbReference>
<dbReference type="InterPro" id="IPR004010">
    <property type="entry name" value="Double_Cache_2"/>
</dbReference>
<keyword evidence="1" id="KW-1133">Transmembrane helix</keyword>
<reference evidence="3 4" key="1">
    <citation type="submission" date="2019-03" db="EMBL/GenBank/DDBJ databases">
        <title>Genomic Encyclopedia of Type Strains, Phase IV (KMG-IV): sequencing the most valuable type-strain genomes for metagenomic binning, comparative biology and taxonomic classification.</title>
        <authorList>
            <person name="Goeker M."/>
        </authorList>
    </citation>
    <scope>NUCLEOTIDE SEQUENCE [LARGE SCALE GENOMIC DNA]</scope>
    <source>
        <strain evidence="3 4">DSM 25964</strain>
    </source>
</reference>
<gene>
    <name evidence="3" type="ORF">C8D99_11659</name>
</gene>
<comment type="caution">
    <text evidence="3">The sequence shown here is derived from an EMBL/GenBank/DDBJ whole genome shotgun (WGS) entry which is preliminary data.</text>
</comment>
<protein>
    <submittedName>
        <fullName evidence="3">Diguanylate cyclase</fullName>
    </submittedName>
</protein>
<dbReference type="SMART" id="SM00267">
    <property type="entry name" value="GGDEF"/>
    <property type="match status" value="1"/>
</dbReference>
<evidence type="ECO:0000256" key="1">
    <source>
        <dbReference type="SAM" id="Phobius"/>
    </source>
</evidence>
<dbReference type="GO" id="GO:1902201">
    <property type="term" value="P:negative regulation of bacterial-type flagellum-dependent cell motility"/>
    <property type="evidence" value="ECO:0007669"/>
    <property type="project" value="TreeGrafter"/>
</dbReference>
<keyword evidence="1" id="KW-0472">Membrane</keyword>
<proteinExistence type="predicted"/>
<dbReference type="PANTHER" id="PTHR45138:SF9">
    <property type="entry name" value="DIGUANYLATE CYCLASE DGCM-RELATED"/>
    <property type="match status" value="1"/>
</dbReference>
<dbReference type="RefSeq" id="WP_133958351.1">
    <property type="nucleotide sequence ID" value="NZ_SORI01000016.1"/>
</dbReference>
<dbReference type="GO" id="GO:0052621">
    <property type="term" value="F:diguanylate cyclase activity"/>
    <property type="evidence" value="ECO:0007669"/>
    <property type="project" value="TreeGrafter"/>
</dbReference>
<dbReference type="AlphaFoldDB" id="A0A4V3HFZ1"/>
<dbReference type="InterPro" id="IPR050469">
    <property type="entry name" value="Diguanylate_Cyclase"/>
</dbReference>
<dbReference type="Gene3D" id="3.30.70.270">
    <property type="match status" value="1"/>
</dbReference>
<dbReference type="Pfam" id="PF08269">
    <property type="entry name" value="dCache_2"/>
    <property type="match status" value="1"/>
</dbReference>
<dbReference type="SUPFAM" id="SSF55073">
    <property type="entry name" value="Nucleotide cyclase"/>
    <property type="match status" value="1"/>
</dbReference>
<keyword evidence="1" id="KW-0812">Transmembrane</keyword>
<dbReference type="PROSITE" id="PS50887">
    <property type="entry name" value="GGDEF"/>
    <property type="match status" value="1"/>
</dbReference>
<evidence type="ECO:0000259" key="2">
    <source>
        <dbReference type="PROSITE" id="PS50887"/>
    </source>
</evidence>
<dbReference type="OrthoDB" id="6428at2"/>
<dbReference type="EMBL" id="SORI01000016">
    <property type="protein sequence ID" value="TDY57083.1"/>
    <property type="molecule type" value="Genomic_DNA"/>
</dbReference>
<feature type="transmembrane region" description="Helical" evidence="1">
    <location>
        <begin position="305"/>
        <end position="327"/>
    </location>
</feature>
<sequence>MRNKYRLLSLLMILLTCAIAGIFFGSFDRRIETVYGDNTRDAIFEVKKTFLQHTVQNQIARIDASEKRHTNLALRRVGEMNGILNAAPSGSRDEFIAFFRECFRDGTAWTAVLWDPVAGNVLHDPKGLFRKGFPGTPDGGEFGDFSAWKIGDFRGLRAFFGVPGTAVEEAVKGEIASEIHLSRFPFDSYIWVNEVVNYEGGKNYAIRRIHPNLRDTEGIFLSTETRDVKGNRPYLTELEGVKKDGKLFFTYHFKRKNSDEISEKLTYAELYGKYDWIVAMGIHLDDIFTAILKANEESGTASGRLIVLFLLLMVALLGVSELVLLFLEGKFHGESRKGLEDELNRDPLSGAFSRRAGETEMARAFHSFTKGALPPAIALFDIDHFKEVNDSFGHDAGDEVIKLIVRTVLGSVRTMDSLFRWGGDEFLLLAEGLKAEHALPVAENIVKTVAEHPASVDGQSIPVTISVGIAFFRPGDRGYEDAMKRADKALYRSKSEGRNRATMEP</sequence>
<organism evidence="3 4">
    <name type="scientific">Aminivibrio pyruvatiphilus</name>
    <dbReference type="NCBI Taxonomy" id="1005740"/>
    <lineage>
        <taxon>Bacteria</taxon>
        <taxon>Thermotogati</taxon>
        <taxon>Synergistota</taxon>
        <taxon>Synergistia</taxon>
        <taxon>Synergistales</taxon>
        <taxon>Aminobacteriaceae</taxon>
        <taxon>Aminivibrio</taxon>
    </lineage>
</organism>